<dbReference type="PANTHER" id="PTHR43827:SF3">
    <property type="entry name" value="NADP-DEPENDENT OXIDOREDUCTASE DOMAIN-CONTAINING PROTEIN"/>
    <property type="match status" value="1"/>
</dbReference>
<dbReference type="InterPro" id="IPR020471">
    <property type="entry name" value="AKR"/>
</dbReference>
<comment type="similarity">
    <text evidence="1">Belongs to the aldo/keto reductase family.</text>
</comment>
<evidence type="ECO:0000256" key="2">
    <source>
        <dbReference type="ARBA" id="ARBA00022857"/>
    </source>
</evidence>
<evidence type="ECO:0000313" key="8">
    <source>
        <dbReference type="EMBL" id="AIL45617.1"/>
    </source>
</evidence>
<dbReference type="AlphaFoldDB" id="A0A077EDP6"/>
<sequence>MKDFMLNNGLSIPEIGFGTWQIPEGDVAKNAVMTALEDGYRHIDTAKIYENEKSVGNAIKASGISREEIFLTTKVWNSDRGYHETMTAFEKSLELLQTDYVDLYLIHWPAIPSQFDNWKTLNAETWRALEDLYTSGRAKAIGVCNFLVHHLEALKETAKINPMVNQIEYHPGYLQSDVVNYCKNNEILVEAWSPIGSGRLLDNELLKDIAAKYQVSVAQLCLKFCLQNDVLPLPKSVTPANIKSNLDVDHFSISGEDLKAIASMEESGFSGLNPDHVPF</sequence>
<evidence type="ECO:0000313" key="9">
    <source>
        <dbReference type="Proteomes" id="UP000028933"/>
    </source>
</evidence>
<dbReference type="STRING" id="1338011.BD94_1842"/>
<protein>
    <submittedName>
        <fullName evidence="8">Oxidoreductase of aldo/keto reductase family, subgroup</fullName>
    </submittedName>
</protein>
<dbReference type="Gene3D" id="3.20.20.100">
    <property type="entry name" value="NADP-dependent oxidoreductase domain"/>
    <property type="match status" value="1"/>
</dbReference>
<dbReference type="KEGG" id="eao:BD94_1842"/>
<dbReference type="PIRSF" id="PIRSF000097">
    <property type="entry name" value="AKR"/>
    <property type="match status" value="1"/>
</dbReference>
<feature type="site" description="Lowers pKa of active site Tyr" evidence="6">
    <location>
        <position position="74"/>
    </location>
</feature>
<dbReference type="PROSITE" id="PS00798">
    <property type="entry name" value="ALDOKETO_REDUCTASE_1"/>
    <property type="match status" value="1"/>
</dbReference>
<dbReference type="PANTHER" id="PTHR43827">
    <property type="entry name" value="2,5-DIKETO-D-GLUCONIC ACID REDUCTASE"/>
    <property type="match status" value="1"/>
</dbReference>
<evidence type="ECO:0000256" key="5">
    <source>
        <dbReference type="PIRSR" id="PIRSR000097-2"/>
    </source>
</evidence>
<dbReference type="PROSITE" id="PS00062">
    <property type="entry name" value="ALDOKETO_REDUCTASE_2"/>
    <property type="match status" value="1"/>
</dbReference>
<evidence type="ECO:0000256" key="4">
    <source>
        <dbReference type="PIRSR" id="PIRSR000097-1"/>
    </source>
</evidence>
<dbReference type="eggNOG" id="COG0656">
    <property type="taxonomic scope" value="Bacteria"/>
</dbReference>
<dbReference type="InterPro" id="IPR018170">
    <property type="entry name" value="Aldo/ket_reductase_CS"/>
</dbReference>
<keyword evidence="3" id="KW-0560">Oxidoreductase</keyword>
<reference evidence="8" key="1">
    <citation type="journal article" date="2013" name="Lancet">
        <title>First case of E anophelis outbreak in an intensive-care unit.</title>
        <authorList>
            <person name="Teo J."/>
            <person name="Tan S.Y."/>
            <person name="Tay M."/>
            <person name="Ding Y."/>
            <person name="Kjelleberg S."/>
            <person name="Givskov M."/>
            <person name="Lin R.T."/>
            <person name="Yang L."/>
        </authorList>
    </citation>
    <scope>NUCLEOTIDE SEQUENCE [LARGE SCALE GENOMIC DNA]</scope>
    <source>
        <strain evidence="8">NUHP1</strain>
    </source>
</reference>
<dbReference type="InterPro" id="IPR023210">
    <property type="entry name" value="NADP_OxRdtase_dom"/>
</dbReference>
<evidence type="ECO:0000256" key="1">
    <source>
        <dbReference type="ARBA" id="ARBA00007905"/>
    </source>
</evidence>
<reference evidence="8" key="2">
    <citation type="journal article" date="2015" name="Genome Biol. Evol.">
        <title>Complete Genome Sequence and Transcriptomic Analysis of the Novel Pathogen Elizabethkingia anophelis in Response to Oxidative Stress.</title>
        <authorList>
            <person name="Li Y."/>
            <person name="Liu Y."/>
            <person name="Chew S.C."/>
            <person name="Tay M."/>
            <person name="Salido M.M."/>
            <person name="Teo J."/>
            <person name="Lauro F.M."/>
            <person name="Givskov M."/>
            <person name="Yang L."/>
        </authorList>
    </citation>
    <scope>NUCLEOTIDE SEQUENCE</scope>
    <source>
        <strain evidence="8">NUHP1</strain>
    </source>
</reference>
<organism evidence="8 9">
    <name type="scientific">Elizabethkingia anophelis NUHP1</name>
    <dbReference type="NCBI Taxonomy" id="1338011"/>
    <lineage>
        <taxon>Bacteria</taxon>
        <taxon>Pseudomonadati</taxon>
        <taxon>Bacteroidota</taxon>
        <taxon>Flavobacteriia</taxon>
        <taxon>Flavobacteriales</taxon>
        <taxon>Weeksellaceae</taxon>
        <taxon>Elizabethkingia</taxon>
    </lineage>
</organism>
<dbReference type="EMBL" id="CP007547">
    <property type="protein sequence ID" value="AIL45617.1"/>
    <property type="molecule type" value="Genomic_DNA"/>
</dbReference>
<proteinExistence type="inferred from homology"/>
<feature type="domain" description="NADP-dependent oxidoreductase" evidence="7">
    <location>
        <begin position="14"/>
        <end position="265"/>
    </location>
</feature>
<dbReference type="Pfam" id="PF00248">
    <property type="entry name" value="Aldo_ket_red"/>
    <property type="match status" value="1"/>
</dbReference>
<dbReference type="SUPFAM" id="SSF51430">
    <property type="entry name" value="NAD(P)-linked oxidoreductase"/>
    <property type="match status" value="1"/>
</dbReference>
<dbReference type="RefSeq" id="WP_024564481.1">
    <property type="nucleotide sequence ID" value="NZ_CP007547.1"/>
</dbReference>
<dbReference type="GO" id="GO:0016616">
    <property type="term" value="F:oxidoreductase activity, acting on the CH-OH group of donors, NAD or NADP as acceptor"/>
    <property type="evidence" value="ECO:0007669"/>
    <property type="project" value="UniProtKB-ARBA"/>
</dbReference>
<evidence type="ECO:0000256" key="6">
    <source>
        <dbReference type="PIRSR" id="PIRSR000097-3"/>
    </source>
</evidence>
<feature type="binding site" evidence="5">
    <location>
        <position position="107"/>
    </location>
    <ligand>
        <name>substrate</name>
    </ligand>
</feature>
<evidence type="ECO:0000259" key="7">
    <source>
        <dbReference type="Pfam" id="PF00248"/>
    </source>
</evidence>
<dbReference type="CDD" id="cd19071">
    <property type="entry name" value="AKR_AKR1-5-like"/>
    <property type="match status" value="1"/>
</dbReference>
<dbReference type="HOGENOM" id="CLU_023205_0_1_10"/>
<name>A0A077EDP6_9FLAO</name>
<feature type="active site" description="Proton donor" evidence="4">
    <location>
        <position position="49"/>
    </location>
</feature>
<dbReference type="Proteomes" id="UP000028933">
    <property type="component" value="Chromosome"/>
</dbReference>
<accession>A0A077EDP6</accession>
<evidence type="ECO:0000256" key="3">
    <source>
        <dbReference type="ARBA" id="ARBA00023002"/>
    </source>
</evidence>
<dbReference type="InterPro" id="IPR036812">
    <property type="entry name" value="NAD(P)_OxRdtase_dom_sf"/>
</dbReference>
<keyword evidence="2" id="KW-0521">NADP</keyword>
<dbReference type="FunFam" id="3.20.20.100:FF:000015">
    <property type="entry name" value="Oxidoreductase, aldo/keto reductase family"/>
    <property type="match status" value="1"/>
</dbReference>
<dbReference type="PRINTS" id="PR00069">
    <property type="entry name" value="ALDKETRDTASE"/>
</dbReference>
<gene>
    <name evidence="8" type="ORF">BD94_1842</name>
</gene>